<dbReference type="Ensembl" id="ENSENLT00000048956.1">
    <property type="protein sequence ID" value="ENSENLP00000047812.1"/>
    <property type="gene ID" value="ENSENLG00000020193.1"/>
</dbReference>
<evidence type="ECO:0000256" key="1">
    <source>
        <dbReference type="SAM" id="Phobius"/>
    </source>
</evidence>
<reference evidence="2" key="2">
    <citation type="submission" date="2025-05" db="UniProtKB">
        <authorList>
            <consortium name="Ensembl"/>
        </authorList>
    </citation>
    <scope>IDENTIFICATION</scope>
</reference>
<keyword evidence="1" id="KW-0812">Transmembrane</keyword>
<proteinExistence type="predicted"/>
<dbReference type="Ensembl" id="ENSENLT00000049468.1">
    <property type="protein sequence ID" value="ENSENLP00000048321.1"/>
    <property type="gene ID" value="ENSENLG00000020368.1"/>
</dbReference>
<keyword evidence="3" id="KW-1185">Reference proteome</keyword>
<accession>A0A665WW02</accession>
<name>A0A665WW02_ECHNA</name>
<sequence>MLVAKPDSLSVFMYSICAAGFIILKTNKQSFLIVGVHLLSEILLNAAPLRFLSMETKGLNHEKEA</sequence>
<keyword evidence="1" id="KW-0472">Membrane</keyword>
<keyword evidence="1" id="KW-1133">Transmembrane helix</keyword>
<evidence type="ECO:0000313" key="3">
    <source>
        <dbReference type="Proteomes" id="UP000472264"/>
    </source>
</evidence>
<organism evidence="2 3">
    <name type="scientific">Echeneis naucrates</name>
    <name type="common">Live sharksucker</name>
    <dbReference type="NCBI Taxonomy" id="173247"/>
    <lineage>
        <taxon>Eukaryota</taxon>
        <taxon>Metazoa</taxon>
        <taxon>Chordata</taxon>
        <taxon>Craniata</taxon>
        <taxon>Vertebrata</taxon>
        <taxon>Euteleostomi</taxon>
        <taxon>Actinopterygii</taxon>
        <taxon>Neopterygii</taxon>
        <taxon>Teleostei</taxon>
        <taxon>Neoteleostei</taxon>
        <taxon>Acanthomorphata</taxon>
        <taxon>Carangaria</taxon>
        <taxon>Carangiformes</taxon>
        <taxon>Echeneidae</taxon>
        <taxon>Echeneis</taxon>
    </lineage>
</organism>
<evidence type="ECO:0000313" key="2">
    <source>
        <dbReference type="Ensembl" id="ENSENLP00000047812.1"/>
    </source>
</evidence>
<dbReference type="Proteomes" id="UP000472264">
    <property type="component" value="Chromosome 12"/>
</dbReference>
<dbReference type="AlphaFoldDB" id="A0A665WW02"/>
<protein>
    <submittedName>
        <fullName evidence="2">Uncharacterized protein</fullName>
    </submittedName>
</protein>
<feature type="transmembrane region" description="Helical" evidence="1">
    <location>
        <begin position="31"/>
        <end position="51"/>
    </location>
</feature>
<reference evidence="2" key="1">
    <citation type="submission" date="2021-04" db="EMBL/GenBank/DDBJ databases">
        <authorList>
            <consortium name="Wellcome Sanger Institute Data Sharing"/>
        </authorList>
    </citation>
    <scope>NUCLEOTIDE SEQUENCE [LARGE SCALE GENOMIC DNA]</scope>
</reference>
<feature type="transmembrane region" description="Helical" evidence="1">
    <location>
        <begin position="6"/>
        <end position="24"/>
    </location>
</feature>